<name>A0A173TQN6_9FIRM</name>
<dbReference type="AlphaFoldDB" id="A0A173TQN6"/>
<proteinExistence type="predicted"/>
<evidence type="ECO:0000313" key="2">
    <source>
        <dbReference type="Proteomes" id="UP000095597"/>
    </source>
</evidence>
<sequence length="200" mass="21904">MAYTPLSTDFKDEILSNVNAQRKYKQTVNEDGTVSLRDMTAYDQEGSTYSAKDINEERKAINDIYANKVVSLDEASLVTEPGFFCDALVINEINKSLTDKINTVKNINKNITKMIGGSKVVTAKASTSIQVFSDSEINAMLGVTNSSNTNTIVLFANGDASVQSSHVEGSSYSKGIWRAVLNQNAYAGSFRINYAIFYFG</sequence>
<dbReference type="EMBL" id="CYXO01000009">
    <property type="protein sequence ID" value="CUN04854.1"/>
    <property type="molecule type" value="Genomic_DNA"/>
</dbReference>
<accession>A0A173TQN6</accession>
<organism evidence="1 2">
    <name type="scientific">Dorea longicatena</name>
    <dbReference type="NCBI Taxonomy" id="88431"/>
    <lineage>
        <taxon>Bacteria</taxon>
        <taxon>Bacillati</taxon>
        <taxon>Bacillota</taxon>
        <taxon>Clostridia</taxon>
        <taxon>Lachnospirales</taxon>
        <taxon>Lachnospiraceae</taxon>
        <taxon>Dorea</taxon>
    </lineage>
</organism>
<dbReference type="Proteomes" id="UP000095597">
    <property type="component" value="Unassembled WGS sequence"/>
</dbReference>
<evidence type="ECO:0000313" key="1">
    <source>
        <dbReference type="EMBL" id="CUN04854.1"/>
    </source>
</evidence>
<gene>
    <name evidence="1" type="ORF">ERS852573_01692</name>
</gene>
<reference evidence="1 2" key="1">
    <citation type="submission" date="2015-09" db="EMBL/GenBank/DDBJ databases">
        <authorList>
            <consortium name="Pathogen Informatics"/>
        </authorList>
    </citation>
    <scope>NUCLEOTIDE SEQUENCE [LARGE SCALE GENOMIC DNA]</scope>
    <source>
        <strain evidence="1 2">2789STDY5834961</strain>
    </source>
</reference>
<dbReference type="RefSeq" id="WP_055214323.1">
    <property type="nucleotide sequence ID" value="NZ_CYXO01000009.1"/>
</dbReference>
<protein>
    <submittedName>
        <fullName evidence="1">Uncharacterized protein</fullName>
    </submittedName>
</protein>